<dbReference type="GO" id="GO:0016705">
    <property type="term" value="F:oxidoreductase activity, acting on paired donors, with incorporation or reduction of molecular oxygen"/>
    <property type="evidence" value="ECO:0007669"/>
    <property type="project" value="InterPro"/>
</dbReference>
<dbReference type="Pfam" id="PF00067">
    <property type="entry name" value="p450"/>
    <property type="match status" value="2"/>
</dbReference>
<organism evidence="6 7">
    <name type="scientific">Gnomoniopsis smithogilvyi</name>
    <dbReference type="NCBI Taxonomy" id="1191159"/>
    <lineage>
        <taxon>Eukaryota</taxon>
        <taxon>Fungi</taxon>
        <taxon>Dikarya</taxon>
        <taxon>Ascomycota</taxon>
        <taxon>Pezizomycotina</taxon>
        <taxon>Sordariomycetes</taxon>
        <taxon>Sordariomycetidae</taxon>
        <taxon>Diaporthales</taxon>
        <taxon>Gnomoniaceae</taxon>
        <taxon>Gnomoniopsis</taxon>
    </lineage>
</organism>
<feature type="transmembrane region" description="Helical" evidence="5">
    <location>
        <begin position="33"/>
        <end position="55"/>
    </location>
</feature>
<keyword evidence="5" id="KW-0472">Membrane</keyword>
<dbReference type="PRINTS" id="PR00385">
    <property type="entry name" value="P450"/>
</dbReference>
<evidence type="ECO:0000256" key="2">
    <source>
        <dbReference type="ARBA" id="ARBA00022723"/>
    </source>
</evidence>
<comment type="cofactor">
    <cofactor evidence="4">
        <name>heme</name>
        <dbReference type="ChEBI" id="CHEBI:30413"/>
    </cofactor>
</comment>
<dbReference type="AlphaFoldDB" id="A0A9W8YZ71"/>
<dbReference type="Gene3D" id="1.10.630.10">
    <property type="entry name" value="Cytochrome P450"/>
    <property type="match status" value="1"/>
</dbReference>
<dbReference type="GO" id="GO:0020037">
    <property type="term" value="F:heme binding"/>
    <property type="evidence" value="ECO:0007669"/>
    <property type="project" value="InterPro"/>
</dbReference>
<reference evidence="6" key="1">
    <citation type="submission" date="2022-10" db="EMBL/GenBank/DDBJ databases">
        <title>Tapping the CABI collections for fungal endophytes: first genome assemblies for Collariella, Neodidymelliopsis, Ascochyta clinopodiicola, Didymella pomorum, Didymosphaeria variabile, Neocosmospora piperis and Neocucurbitaria cava.</title>
        <authorList>
            <person name="Hill R."/>
        </authorList>
    </citation>
    <scope>NUCLEOTIDE SEQUENCE</scope>
    <source>
        <strain evidence="6">IMI 355082</strain>
    </source>
</reference>
<dbReference type="EMBL" id="JAPEVB010000002">
    <property type="protein sequence ID" value="KAJ4394188.1"/>
    <property type="molecule type" value="Genomic_DNA"/>
</dbReference>
<dbReference type="OrthoDB" id="1470350at2759"/>
<evidence type="ECO:0000256" key="5">
    <source>
        <dbReference type="SAM" id="Phobius"/>
    </source>
</evidence>
<dbReference type="PRINTS" id="PR00463">
    <property type="entry name" value="EP450I"/>
</dbReference>
<evidence type="ECO:0000313" key="7">
    <source>
        <dbReference type="Proteomes" id="UP001140453"/>
    </source>
</evidence>
<feature type="binding site" description="axial binding residue" evidence="4">
    <location>
        <position position="509"/>
    </location>
    <ligand>
        <name>heme</name>
        <dbReference type="ChEBI" id="CHEBI:30413"/>
    </ligand>
    <ligandPart>
        <name>Fe</name>
        <dbReference type="ChEBI" id="CHEBI:18248"/>
    </ligandPart>
</feature>
<sequence>MDFPFKPAAAISAVAAFGATTYLRPQWSTLAFVSYFASNFTVYFIGWAFWTVILYPKFFSPLRGLPEPKNASWYNGNWKKIRDEPSGAPMLEWATTIPNEGVIRYLALLNSERLLLTSPKALAEVLVTKNYDFQKPSMMRYGLGRLLGIGVLLAEGEEHKFQRKNLMPAFAFRHVKDLYQVFWEKSREGVQAMVEQIELDAAKEPTSPTIPDPEKDALMKDTNGKSGLMEVGTWASRITLDIIGVAGLGRDFGAIADPSNKLFKTYNTIFKPSRQAQILGLLGLIFPMWIVSRLPVKRNGDVAEAARTIRDVCHELIREKKEKLARKELTDVDILSVALESGGFTDENLVDQLMTFLAAGHETTASSMTWAIYMLCRFPEVQRRLREEIRSKLPSIDDASATITSLDIDHMPYLNAVCSEVLRYFSPVPMTLREAAVDTTIQGHKVPKGTRIILGVTANNKDTALWGADAMTFNPDRWMPKHEGDKKAASGGATSNYAFMTFLHGPRSCIGQAFAKAEFACLLASWVGKMEFELQYPEEMDESKVEIKSNVTARPAKGMRVKVNVLDGW</sequence>
<dbReference type="GO" id="GO:0005506">
    <property type="term" value="F:iron ion binding"/>
    <property type="evidence" value="ECO:0007669"/>
    <property type="project" value="InterPro"/>
</dbReference>
<dbReference type="InterPro" id="IPR001128">
    <property type="entry name" value="Cyt_P450"/>
</dbReference>
<name>A0A9W8YZ71_9PEZI</name>
<keyword evidence="7" id="KW-1185">Reference proteome</keyword>
<comment type="caution">
    <text evidence="6">The sequence shown here is derived from an EMBL/GenBank/DDBJ whole genome shotgun (WGS) entry which is preliminary data.</text>
</comment>
<evidence type="ECO:0000256" key="4">
    <source>
        <dbReference type="PIRSR" id="PIRSR602401-1"/>
    </source>
</evidence>
<dbReference type="FunFam" id="1.10.630.10:FF:000051">
    <property type="entry name" value="Cytochrome P450 monooxygenase (Fum15)"/>
    <property type="match status" value="1"/>
</dbReference>
<evidence type="ECO:0000313" key="6">
    <source>
        <dbReference type="EMBL" id="KAJ4394188.1"/>
    </source>
</evidence>
<keyword evidence="1 4" id="KW-0349">Heme</keyword>
<dbReference type="InterPro" id="IPR050121">
    <property type="entry name" value="Cytochrome_P450_monoxygenase"/>
</dbReference>
<evidence type="ECO:0000256" key="3">
    <source>
        <dbReference type="ARBA" id="ARBA00023004"/>
    </source>
</evidence>
<evidence type="ECO:0008006" key="8">
    <source>
        <dbReference type="Google" id="ProtNLM"/>
    </source>
</evidence>
<dbReference type="GO" id="GO:0004497">
    <property type="term" value="F:monooxygenase activity"/>
    <property type="evidence" value="ECO:0007669"/>
    <property type="project" value="InterPro"/>
</dbReference>
<keyword evidence="5" id="KW-0812">Transmembrane</keyword>
<keyword evidence="5" id="KW-1133">Transmembrane helix</keyword>
<protein>
    <recommendedName>
        <fullName evidence="8">Cytochrome P450</fullName>
    </recommendedName>
</protein>
<dbReference type="PANTHER" id="PTHR24305">
    <property type="entry name" value="CYTOCHROME P450"/>
    <property type="match status" value="1"/>
</dbReference>
<dbReference type="Proteomes" id="UP001140453">
    <property type="component" value="Unassembled WGS sequence"/>
</dbReference>
<evidence type="ECO:0000256" key="1">
    <source>
        <dbReference type="ARBA" id="ARBA00022617"/>
    </source>
</evidence>
<dbReference type="InterPro" id="IPR036396">
    <property type="entry name" value="Cyt_P450_sf"/>
</dbReference>
<dbReference type="SUPFAM" id="SSF48264">
    <property type="entry name" value="Cytochrome P450"/>
    <property type="match status" value="1"/>
</dbReference>
<dbReference type="CDD" id="cd11069">
    <property type="entry name" value="CYP_FUM15-like"/>
    <property type="match status" value="1"/>
</dbReference>
<keyword evidence="2 4" id="KW-0479">Metal-binding</keyword>
<keyword evidence="3 4" id="KW-0408">Iron</keyword>
<gene>
    <name evidence="6" type="ORF">N0V93_003405</name>
</gene>
<proteinExistence type="predicted"/>
<dbReference type="InterPro" id="IPR002401">
    <property type="entry name" value="Cyt_P450_E_grp-I"/>
</dbReference>
<dbReference type="PANTHER" id="PTHR24305:SF227">
    <property type="entry name" value="P450, PUTATIVE (EUROFUNG)-RELATED"/>
    <property type="match status" value="1"/>
</dbReference>
<accession>A0A9W8YZ71</accession>